<organism evidence="1 2">
    <name type="scientific">Eiseniibacteriota bacterium</name>
    <dbReference type="NCBI Taxonomy" id="2212470"/>
    <lineage>
        <taxon>Bacteria</taxon>
        <taxon>Candidatus Eiseniibacteriota</taxon>
    </lineage>
</organism>
<gene>
    <name evidence="1" type="ORF">E6K78_07840</name>
</gene>
<dbReference type="EMBL" id="VBOY01000072">
    <property type="protein sequence ID" value="TMQ65318.1"/>
    <property type="molecule type" value="Genomic_DNA"/>
</dbReference>
<protein>
    <recommendedName>
        <fullName evidence="3">Outer membrane protein beta-barrel domain-containing protein</fullName>
    </recommendedName>
</protein>
<comment type="caution">
    <text evidence="1">The sequence shown here is derived from an EMBL/GenBank/DDBJ whole genome shotgun (WGS) entry which is preliminary data.</text>
</comment>
<dbReference type="Proteomes" id="UP000316609">
    <property type="component" value="Unassembled WGS sequence"/>
</dbReference>
<accession>A0A538TNZ6</accession>
<evidence type="ECO:0000313" key="2">
    <source>
        <dbReference type="Proteomes" id="UP000316609"/>
    </source>
</evidence>
<dbReference type="AlphaFoldDB" id="A0A538TNZ6"/>
<proteinExistence type="predicted"/>
<reference evidence="1 2" key="1">
    <citation type="journal article" date="2019" name="Nat. Microbiol.">
        <title>Mediterranean grassland soil C-N compound turnover is dependent on rainfall and depth, and is mediated by genomically divergent microorganisms.</title>
        <authorList>
            <person name="Diamond S."/>
            <person name="Andeer P.F."/>
            <person name="Li Z."/>
            <person name="Crits-Christoph A."/>
            <person name="Burstein D."/>
            <person name="Anantharaman K."/>
            <person name="Lane K.R."/>
            <person name="Thomas B.C."/>
            <person name="Pan C."/>
            <person name="Northen T.R."/>
            <person name="Banfield J.F."/>
        </authorList>
    </citation>
    <scope>NUCLEOTIDE SEQUENCE [LARGE SCALE GENOMIC DNA]</scope>
    <source>
        <strain evidence="1">WS_8</strain>
    </source>
</reference>
<sequence>MTGIRRVIAVFGVACGVLAAWAPGLRAAAEVHRLSLVVSSNPTQIVGGDFNDFLSTYNRTVLAPRGLETLEKITTSWYYQAELRFFVRPNVAVSAGLGQIRSSVHLEYLPRISQSIEHRAEVLTVPVHVGAAYYLAPYNQGDFQARAYLGGGFMSYTANKAIFERTEAQTDTATTLGGNFKERGDRDAPGYYLEVGAHMFFAVRYSVMLGVIYRNALIRNLALTIDSTSPDGRVVTHRTLHTQPTLSLDMGGVGARMALGIGF</sequence>
<evidence type="ECO:0008006" key="3">
    <source>
        <dbReference type="Google" id="ProtNLM"/>
    </source>
</evidence>
<evidence type="ECO:0000313" key="1">
    <source>
        <dbReference type="EMBL" id="TMQ65318.1"/>
    </source>
</evidence>
<name>A0A538TNZ6_UNCEI</name>